<keyword evidence="6" id="KW-0472">Membrane</keyword>
<evidence type="ECO:0000259" key="8">
    <source>
        <dbReference type="PROSITE" id="PS50262"/>
    </source>
</evidence>
<keyword evidence="5" id="KW-1133">Transmembrane helix</keyword>
<feature type="domain" description="G-protein coupled receptors family 1 profile" evidence="8">
    <location>
        <begin position="9"/>
        <end position="180"/>
    </location>
</feature>
<evidence type="ECO:0000313" key="9">
    <source>
        <dbReference type="EMBL" id="EMP41893.1"/>
    </source>
</evidence>
<keyword evidence="7" id="KW-0807">Transducer</keyword>
<keyword evidence="3" id="KW-0812">Transmembrane</keyword>
<accession>M7CB27</accession>
<keyword evidence="10" id="KW-1185">Reference proteome</keyword>
<dbReference type="AlphaFoldDB" id="M7CB27"/>
<comment type="subcellular location">
    <subcellularLocation>
        <location evidence="1">Membrane</location>
        <topology evidence="1">Multi-pass membrane protein</topology>
    </subcellularLocation>
</comment>
<proteinExistence type="predicted"/>
<evidence type="ECO:0000256" key="2">
    <source>
        <dbReference type="ARBA" id="ARBA00022606"/>
    </source>
</evidence>
<protein>
    <submittedName>
        <fullName evidence="9">Olfactory receptor 51E1</fullName>
    </submittedName>
</protein>
<dbReference type="Gene3D" id="1.20.1070.10">
    <property type="entry name" value="Rhodopsin 7-helix transmembrane proteins"/>
    <property type="match status" value="1"/>
</dbReference>
<dbReference type="GO" id="GO:0007186">
    <property type="term" value="P:G protein-coupled receptor signaling pathway"/>
    <property type="evidence" value="ECO:0007669"/>
    <property type="project" value="InterPro"/>
</dbReference>
<name>M7CB27_CHEMY</name>
<dbReference type="PANTHER" id="PTHR26450:SF156">
    <property type="entry name" value="OLFACTORY RECEPTOR 52R1"/>
    <property type="match status" value="1"/>
</dbReference>
<evidence type="ECO:0000256" key="6">
    <source>
        <dbReference type="ARBA" id="ARBA00023136"/>
    </source>
</evidence>
<reference evidence="10" key="1">
    <citation type="journal article" date="2013" name="Nat. Genet.">
        <title>The draft genomes of soft-shell turtle and green sea turtle yield insights into the development and evolution of the turtle-specific body plan.</title>
        <authorList>
            <person name="Wang Z."/>
            <person name="Pascual-Anaya J."/>
            <person name="Zadissa A."/>
            <person name="Li W."/>
            <person name="Niimura Y."/>
            <person name="Huang Z."/>
            <person name="Li C."/>
            <person name="White S."/>
            <person name="Xiong Z."/>
            <person name="Fang D."/>
            <person name="Wang B."/>
            <person name="Ming Y."/>
            <person name="Chen Y."/>
            <person name="Zheng Y."/>
            <person name="Kuraku S."/>
            <person name="Pignatelli M."/>
            <person name="Herrero J."/>
            <person name="Beal K."/>
            <person name="Nozawa M."/>
            <person name="Li Q."/>
            <person name="Wang J."/>
            <person name="Zhang H."/>
            <person name="Yu L."/>
            <person name="Shigenobu S."/>
            <person name="Wang J."/>
            <person name="Liu J."/>
            <person name="Flicek P."/>
            <person name="Searle S."/>
            <person name="Wang J."/>
            <person name="Kuratani S."/>
            <person name="Yin Y."/>
            <person name="Aken B."/>
            <person name="Zhang G."/>
            <person name="Irie N."/>
        </authorList>
    </citation>
    <scope>NUCLEOTIDE SEQUENCE [LARGE SCALE GENOMIC DNA]</scope>
</reference>
<evidence type="ECO:0000256" key="1">
    <source>
        <dbReference type="ARBA" id="ARBA00004141"/>
    </source>
</evidence>
<gene>
    <name evidence="9" type="ORF">UY3_00852</name>
</gene>
<sequence>MMYTIAVLGNFSILFIVKMETSLHVPMFYFLCMLAVTDLGLSTSILPQKLSIFWFSSREIDFSACLIQMYFIHCFLEMESGIFVAMAVDHYVAICHPLRHSTILTNPVVAKISLVVVLHRSIFVLPYPLLASQWPYCRTNIIPYMYFEYMAVMNLACTDIHVSRYYGLFVLLSVIGVLYPDPQGHLQPFHKGHPAQDFWDLQLPPLRHLSLLHPSSPFLPHVPVWPHSVLAFPYSHCRSVPPMLNPIIYRVSTKQIWGRLLQPFTHKGN</sequence>
<evidence type="ECO:0000256" key="7">
    <source>
        <dbReference type="ARBA" id="ARBA00023224"/>
    </source>
</evidence>
<evidence type="ECO:0000256" key="4">
    <source>
        <dbReference type="ARBA" id="ARBA00022725"/>
    </source>
</evidence>
<keyword evidence="9" id="KW-0675">Receptor</keyword>
<dbReference type="Proteomes" id="UP000031443">
    <property type="component" value="Unassembled WGS sequence"/>
</dbReference>
<dbReference type="InterPro" id="IPR050402">
    <property type="entry name" value="OR51/52/56-like"/>
</dbReference>
<dbReference type="InterPro" id="IPR017452">
    <property type="entry name" value="GPCR_Rhodpsn_7TM"/>
</dbReference>
<dbReference type="GO" id="GO:0004984">
    <property type="term" value="F:olfactory receptor activity"/>
    <property type="evidence" value="ECO:0007669"/>
    <property type="project" value="InterPro"/>
</dbReference>
<dbReference type="InterPro" id="IPR000725">
    <property type="entry name" value="Olfact_rcpt"/>
</dbReference>
<evidence type="ECO:0000313" key="10">
    <source>
        <dbReference type="Proteomes" id="UP000031443"/>
    </source>
</evidence>
<dbReference type="PRINTS" id="PR00245">
    <property type="entry name" value="OLFACTORYR"/>
</dbReference>
<keyword evidence="2" id="KW-0716">Sensory transduction</keyword>
<dbReference type="EMBL" id="KB481411">
    <property type="protein sequence ID" value="EMP41893.1"/>
    <property type="molecule type" value="Genomic_DNA"/>
</dbReference>
<evidence type="ECO:0000256" key="5">
    <source>
        <dbReference type="ARBA" id="ARBA00022989"/>
    </source>
</evidence>
<keyword evidence="4" id="KW-0552">Olfaction</keyword>
<organism evidence="9 10">
    <name type="scientific">Chelonia mydas</name>
    <name type="common">Green sea-turtle</name>
    <name type="synonym">Chelonia agassizi</name>
    <dbReference type="NCBI Taxonomy" id="8469"/>
    <lineage>
        <taxon>Eukaryota</taxon>
        <taxon>Metazoa</taxon>
        <taxon>Chordata</taxon>
        <taxon>Craniata</taxon>
        <taxon>Vertebrata</taxon>
        <taxon>Euteleostomi</taxon>
        <taxon>Archelosauria</taxon>
        <taxon>Testudinata</taxon>
        <taxon>Testudines</taxon>
        <taxon>Cryptodira</taxon>
        <taxon>Durocryptodira</taxon>
        <taxon>Americhelydia</taxon>
        <taxon>Chelonioidea</taxon>
        <taxon>Cheloniidae</taxon>
        <taxon>Chelonia</taxon>
    </lineage>
</organism>
<dbReference type="Pfam" id="PF13853">
    <property type="entry name" value="7tm_4"/>
    <property type="match status" value="1"/>
</dbReference>
<dbReference type="GO" id="GO:0005886">
    <property type="term" value="C:plasma membrane"/>
    <property type="evidence" value="ECO:0007669"/>
    <property type="project" value="TreeGrafter"/>
</dbReference>
<dbReference type="PANTHER" id="PTHR26450">
    <property type="entry name" value="OLFACTORY RECEPTOR 56B1-RELATED"/>
    <property type="match status" value="1"/>
</dbReference>
<evidence type="ECO:0000256" key="3">
    <source>
        <dbReference type="ARBA" id="ARBA00022692"/>
    </source>
</evidence>
<dbReference type="SUPFAM" id="SSF81321">
    <property type="entry name" value="Family A G protein-coupled receptor-like"/>
    <property type="match status" value="1"/>
</dbReference>
<dbReference type="PROSITE" id="PS50262">
    <property type="entry name" value="G_PROTEIN_RECEP_F1_2"/>
    <property type="match status" value="1"/>
</dbReference>